<evidence type="ECO:0000313" key="2">
    <source>
        <dbReference type="EMBL" id="ECH0896825.1"/>
    </source>
</evidence>
<sequence>MNDNTMTIKGTLPVGVEYHGERHRDFELRLSTVGDEIDASEMGIPDSGYYVGLTALCLVSLGTIPPKEITYDLLRSMASTDYSLLVQARDTLKKKMLPGKSDCGNTALPASGSASTDTMTQTSGS</sequence>
<accession>A0A5I0MNP6</accession>
<organism evidence="2">
    <name type="scientific">Salmonella enterica subsp. enterica serovar Glostrup</name>
    <dbReference type="NCBI Taxonomy" id="1151180"/>
    <lineage>
        <taxon>Bacteria</taxon>
        <taxon>Pseudomonadati</taxon>
        <taxon>Pseudomonadota</taxon>
        <taxon>Gammaproteobacteria</taxon>
        <taxon>Enterobacterales</taxon>
        <taxon>Enterobacteriaceae</taxon>
        <taxon>Salmonella</taxon>
    </lineage>
</organism>
<feature type="region of interest" description="Disordered" evidence="1">
    <location>
        <begin position="100"/>
        <end position="125"/>
    </location>
</feature>
<protein>
    <submittedName>
        <fullName evidence="2">Phage tail assembly protein</fullName>
    </submittedName>
</protein>
<feature type="compositionally biased region" description="Polar residues" evidence="1">
    <location>
        <begin position="112"/>
        <end position="125"/>
    </location>
</feature>
<evidence type="ECO:0000256" key="1">
    <source>
        <dbReference type="SAM" id="MobiDB-lite"/>
    </source>
</evidence>
<gene>
    <name evidence="2" type="ORF">FPD99_23005</name>
</gene>
<dbReference type="EMBL" id="AAIQMM010000029">
    <property type="protein sequence ID" value="ECH0896825.1"/>
    <property type="molecule type" value="Genomic_DNA"/>
</dbReference>
<reference evidence="2" key="1">
    <citation type="submission" date="2019-07" db="EMBL/GenBank/DDBJ databases">
        <authorList>
            <person name="Ashton P.M."/>
            <person name="Dallman T."/>
            <person name="Nair S."/>
            <person name="De Pinna E."/>
            <person name="Peters T."/>
            <person name="Grant K."/>
        </authorList>
    </citation>
    <scope>NUCLEOTIDE SEQUENCE</scope>
    <source>
        <strain evidence="2">773673</strain>
    </source>
</reference>
<name>A0A5I0MNP6_SALET</name>
<proteinExistence type="predicted"/>
<dbReference type="AlphaFoldDB" id="A0A5I0MNP6"/>
<comment type="caution">
    <text evidence="2">The sequence shown here is derived from an EMBL/GenBank/DDBJ whole genome shotgun (WGS) entry which is preliminary data.</text>
</comment>